<accession>A0ABR2B6N0</accession>
<protein>
    <submittedName>
        <fullName evidence="2">Uncharacterized protein</fullName>
    </submittedName>
</protein>
<keyword evidence="3" id="KW-1185">Reference proteome</keyword>
<organism evidence="2 3">
    <name type="scientific">Hibiscus sabdariffa</name>
    <name type="common">roselle</name>
    <dbReference type="NCBI Taxonomy" id="183260"/>
    <lineage>
        <taxon>Eukaryota</taxon>
        <taxon>Viridiplantae</taxon>
        <taxon>Streptophyta</taxon>
        <taxon>Embryophyta</taxon>
        <taxon>Tracheophyta</taxon>
        <taxon>Spermatophyta</taxon>
        <taxon>Magnoliopsida</taxon>
        <taxon>eudicotyledons</taxon>
        <taxon>Gunneridae</taxon>
        <taxon>Pentapetalae</taxon>
        <taxon>rosids</taxon>
        <taxon>malvids</taxon>
        <taxon>Malvales</taxon>
        <taxon>Malvaceae</taxon>
        <taxon>Malvoideae</taxon>
        <taxon>Hibiscus</taxon>
    </lineage>
</organism>
<name>A0ABR2B6N0_9ROSI</name>
<evidence type="ECO:0000256" key="1">
    <source>
        <dbReference type="SAM" id="MobiDB-lite"/>
    </source>
</evidence>
<dbReference type="Proteomes" id="UP001472677">
    <property type="component" value="Unassembled WGS sequence"/>
</dbReference>
<dbReference type="EMBL" id="JBBPBM010000166">
    <property type="protein sequence ID" value="KAK8502557.1"/>
    <property type="molecule type" value="Genomic_DNA"/>
</dbReference>
<sequence length="107" mass="11261">MASRALTARGWPKIESSATTVPRQSVVLLRAASFFVVCCRRSVLSDPFGTASTVLASRPQSGEASSATDRAQVPWKGAPERVRAPSCPDPVAPRGAVYESGCLGMQP</sequence>
<feature type="compositionally biased region" description="Polar residues" evidence="1">
    <location>
        <begin position="56"/>
        <end position="69"/>
    </location>
</feature>
<comment type="caution">
    <text evidence="2">The sequence shown here is derived from an EMBL/GenBank/DDBJ whole genome shotgun (WGS) entry which is preliminary data.</text>
</comment>
<feature type="region of interest" description="Disordered" evidence="1">
    <location>
        <begin position="56"/>
        <end position="93"/>
    </location>
</feature>
<evidence type="ECO:0000313" key="3">
    <source>
        <dbReference type="Proteomes" id="UP001472677"/>
    </source>
</evidence>
<reference evidence="2 3" key="1">
    <citation type="journal article" date="2024" name="G3 (Bethesda)">
        <title>Genome assembly of Hibiscus sabdariffa L. provides insights into metabolisms of medicinal natural products.</title>
        <authorList>
            <person name="Kim T."/>
        </authorList>
    </citation>
    <scope>NUCLEOTIDE SEQUENCE [LARGE SCALE GENOMIC DNA]</scope>
    <source>
        <strain evidence="2">TK-2024</strain>
        <tissue evidence="2">Old leaves</tissue>
    </source>
</reference>
<gene>
    <name evidence="2" type="ORF">V6N12_016232</name>
</gene>
<proteinExistence type="predicted"/>
<evidence type="ECO:0000313" key="2">
    <source>
        <dbReference type="EMBL" id="KAK8502557.1"/>
    </source>
</evidence>